<dbReference type="GO" id="GO:0016559">
    <property type="term" value="P:peroxisome fission"/>
    <property type="evidence" value="ECO:0007669"/>
    <property type="project" value="TreeGrafter"/>
</dbReference>
<dbReference type="Pfam" id="PF14853">
    <property type="entry name" value="Fis1_TPR_C"/>
    <property type="match status" value="1"/>
</dbReference>
<evidence type="ECO:0000313" key="11">
    <source>
        <dbReference type="Proteomes" id="UP000247409"/>
    </source>
</evidence>
<organism evidence="10 11">
    <name type="scientific">Gracilariopsis chorda</name>
    <dbReference type="NCBI Taxonomy" id="448386"/>
    <lineage>
        <taxon>Eukaryota</taxon>
        <taxon>Rhodophyta</taxon>
        <taxon>Florideophyceae</taxon>
        <taxon>Rhodymeniophycidae</taxon>
        <taxon>Gracilariales</taxon>
        <taxon>Gracilariaceae</taxon>
        <taxon>Gracilariopsis</taxon>
    </lineage>
</organism>
<evidence type="ECO:0000256" key="5">
    <source>
        <dbReference type="ARBA" id="ARBA00022989"/>
    </source>
</evidence>
<keyword evidence="6" id="KW-0496">Mitochondrion</keyword>
<evidence type="ECO:0000256" key="1">
    <source>
        <dbReference type="ARBA" id="ARBA00004572"/>
    </source>
</evidence>
<comment type="similarity">
    <text evidence="2">Belongs to the FIS1 family.</text>
</comment>
<dbReference type="PANTHER" id="PTHR13247">
    <property type="entry name" value="TETRATRICOPEPTIDE REPEAT PROTEIN 11 TPR REPEAT PROTEIN 11"/>
    <property type="match status" value="1"/>
</dbReference>
<evidence type="ECO:0000256" key="9">
    <source>
        <dbReference type="SAM" id="Phobius"/>
    </source>
</evidence>
<keyword evidence="3 9" id="KW-0812">Transmembrane</keyword>
<dbReference type="Pfam" id="PF14852">
    <property type="entry name" value="Fis1_TPR_N"/>
    <property type="match status" value="1"/>
</dbReference>
<comment type="caution">
    <text evidence="10">The sequence shown here is derived from an EMBL/GenBank/DDBJ whole genome shotgun (WGS) entry which is preliminary data.</text>
</comment>
<keyword evidence="11" id="KW-1185">Reference proteome</keyword>
<protein>
    <submittedName>
        <fullName evidence="10">Mitochondrial fission 1 protein</fullName>
    </submittedName>
</protein>
<evidence type="ECO:0000256" key="8">
    <source>
        <dbReference type="SAM" id="MobiDB-lite"/>
    </source>
</evidence>
<evidence type="ECO:0000256" key="2">
    <source>
        <dbReference type="ARBA" id="ARBA00008937"/>
    </source>
</evidence>
<dbReference type="EMBL" id="NBIV01000313">
    <property type="protein sequence ID" value="PXF40315.1"/>
    <property type="molecule type" value="Genomic_DNA"/>
</dbReference>
<dbReference type="InterPro" id="IPR028061">
    <property type="entry name" value="Fis1_TPR_C"/>
</dbReference>
<dbReference type="CDD" id="cd12212">
    <property type="entry name" value="Fis1"/>
    <property type="match status" value="1"/>
</dbReference>
<dbReference type="SUPFAM" id="SSF48452">
    <property type="entry name" value="TPR-like"/>
    <property type="match status" value="1"/>
</dbReference>
<dbReference type="AlphaFoldDB" id="A0A2V3IE04"/>
<dbReference type="GO" id="GO:0005741">
    <property type="term" value="C:mitochondrial outer membrane"/>
    <property type="evidence" value="ECO:0007669"/>
    <property type="project" value="UniProtKB-SubCell"/>
</dbReference>
<dbReference type="OrthoDB" id="421154at2759"/>
<keyword evidence="7 9" id="KW-0472">Membrane</keyword>
<keyword evidence="4" id="KW-1000">Mitochondrion outer membrane</keyword>
<feature type="compositionally biased region" description="Pro residues" evidence="8">
    <location>
        <begin position="1"/>
        <end position="23"/>
    </location>
</feature>
<name>A0A2V3IE04_9FLOR</name>
<dbReference type="InterPro" id="IPR033745">
    <property type="entry name" value="Fis1_cytosol"/>
</dbReference>
<dbReference type="GO" id="GO:0000266">
    <property type="term" value="P:mitochondrial fission"/>
    <property type="evidence" value="ECO:0007669"/>
    <property type="project" value="InterPro"/>
</dbReference>
<feature type="transmembrane region" description="Helical" evidence="9">
    <location>
        <begin position="175"/>
        <end position="196"/>
    </location>
</feature>
<dbReference type="PANTHER" id="PTHR13247:SF0">
    <property type="entry name" value="MITOCHONDRIAL FISSION 1 PROTEIN"/>
    <property type="match status" value="1"/>
</dbReference>
<comment type="subcellular location">
    <subcellularLocation>
        <location evidence="1">Mitochondrion outer membrane</location>
        <topology evidence="1">Single-pass membrane protein</topology>
    </subcellularLocation>
</comment>
<dbReference type="Gene3D" id="1.25.40.10">
    <property type="entry name" value="Tetratricopeptide repeat domain"/>
    <property type="match status" value="1"/>
</dbReference>
<evidence type="ECO:0000256" key="6">
    <source>
        <dbReference type="ARBA" id="ARBA00023128"/>
    </source>
</evidence>
<feature type="region of interest" description="Disordered" evidence="8">
    <location>
        <begin position="1"/>
        <end position="45"/>
    </location>
</feature>
<dbReference type="InterPro" id="IPR011990">
    <property type="entry name" value="TPR-like_helical_dom_sf"/>
</dbReference>
<dbReference type="InterPro" id="IPR028058">
    <property type="entry name" value="Fis1_TPR_N"/>
</dbReference>
<evidence type="ECO:0000313" key="10">
    <source>
        <dbReference type="EMBL" id="PXF40315.1"/>
    </source>
</evidence>
<accession>A0A2V3IE04</accession>
<gene>
    <name evidence="10" type="ORF">BWQ96_09971</name>
</gene>
<proteinExistence type="inferred from homology"/>
<feature type="compositionally biased region" description="Low complexity" evidence="8">
    <location>
        <begin position="24"/>
        <end position="43"/>
    </location>
</feature>
<keyword evidence="5 9" id="KW-1133">Transmembrane helix</keyword>
<reference evidence="10 11" key="1">
    <citation type="journal article" date="2018" name="Mol. Biol. Evol.">
        <title>Analysis of the draft genome of the red seaweed Gracilariopsis chorda provides insights into genome size evolution in Rhodophyta.</title>
        <authorList>
            <person name="Lee J."/>
            <person name="Yang E.C."/>
            <person name="Graf L."/>
            <person name="Yang J.H."/>
            <person name="Qiu H."/>
            <person name="Zel Zion U."/>
            <person name="Chan C.X."/>
            <person name="Stephens T.G."/>
            <person name="Weber A.P.M."/>
            <person name="Boo G.H."/>
            <person name="Boo S.M."/>
            <person name="Kim K.M."/>
            <person name="Shin Y."/>
            <person name="Jung M."/>
            <person name="Lee S.J."/>
            <person name="Yim H.S."/>
            <person name="Lee J.H."/>
            <person name="Bhattacharya D."/>
            <person name="Yoon H.S."/>
        </authorList>
    </citation>
    <scope>NUCLEOTIDE SEQUENCE [LARGE SCALE GENOMIC DNA]</scope>
    <source>
        <strain evidence="10 11">SKKU-2015</strain>
        <tissue evidence="10">Whole body</tissue>
    </source>
</reference>
<evidence type="ECO:0000256" key="7">
    <source>
        <dbReference type="ARBA" id="ARBA00023136"/>
    </source>
</evidence>
<dbReference type="InterPro" id="IPR016543">
    <property type="entry name" value="Fis1"/>
</dbReference>
<evidence type="ECO:0000256" key="4">
    <source>
        <dbReference type="ARBA" id="ARBA00022787"/>
    </source>
</evidence>
<evidence type="ECO:0000256" key="3">
    <source>
        <dbReference type="ARBA" id="ARBA00022692"/>
    </source>
</evidence>
<dbReference type="Proteomes" id="UP000247409">
    <property type="component" value="Unassembled WGS sequence"/>
</dbReference>
<dbReference type="GO" id="GO:0000422">
    <property type="term" value="P:autophagy of mitochondrion"/>
    <property type="evidence" value="ECO:0007669"/>
    <property type="project" value="TreeGrafter"/>
</dbReference>
<sequence>MSSRPQPPPPPTANATAAPPPPTAAAAPAQPAVQQLAAVQTPPSHTTTAMRRTELDDDLSEVDLSAELDRFEEIYMKECMKSRPNPTAKFNYAWALIRSKERPNIKKGVIMMQGLLEDRYADRDCLYYMALGYYRLDDVVSSRKCLDKLLKLAPNCRQAISLMDIVEDKITKDGVIGISIVSGIAVVGGLLAAAFAGGKR</sequence>
<dbReference type="GO" id="GO:0005778">
    <property type="term" value="C:peroxisomal membrane"/>
    <property type="evidence" value="ECO:0007669"/>
    <property type="project" value="TreeGrafter"/>
</dbReference>
<dbReference type="STRING" id="448386.A0A2V3IE04"/>